<sequence>MSKRQRSSVALSANKDMTTLDFKLNLLKSAEPSNEWISIFLASEVMCVLITPDEKFVIAGQSDGTISFFKFGDETEVKLGSHNAEVKCIASTSDSGIIISGSYDTLISVWGLNPPRKISDLQGHISNVLAVVITNDDKNAISSSNDRTVLIWNLQDLNLEMKIDGLNVIGYSLSLSFDSSLLAVGCNDSTIRVWSFRENREQFRLIGHEMPIYSLCISEDMSFIVSASIDKTVRKWSLKNGKQEKIIGECNDSIRCVTLTNDDKYAIYGRYNGRLTIVSVVGVFEEVNIPAFTTAVNCLHVTKSSNFIISGSNECNLKIHKLSDYPTETILEGHRREINNIDISPDYRYIASASHDHNVLIWSFSETSPIGTLQGHKAEVYCVAFTGDSRCISGGVDEVLKVWDLQTFTLIEDLKGHEESVRSLAVTPDDKKVISGSMDKTIRVWNLKNYDEIIVLRGHDSMVNCVASKNSKYAVSGSNDHTIRVWDIKKGVNITVLKEHKAEISSIAITTNKKKIIAGGRDGRISIWSMKFHHLEAILISDDTTINKLCLSGDSLFIFTQHENKTIKLWSLPDKQLLGNLYEHKKILSLAISGDNEWLVISTTNKLRIIRSPLSSKVQYTIVPYEYSFLFRAQVYRLLHGNQKAIIEDCLNCVFLPWNVNLLHVISYMNFPKLLKLAISQGAKFLGSEAGETPLTVSLKRRSKFCAEILIKRIPRELYEKNNSIFEYLGEILGTLNRASLRSLHTLYDAAFPVVTDKTLPKFGKFLKTPPIIILSDNPAIKSENFLDITSVSEELVDIEIEFRQSLLKLDLEQGSNESIKFIKTLKHCKNPEVFRSELVKVILLYKWRQNLPALMSQACVYLCLVIALMIQTIIRDSPGTLIVILFFNTLFLIYEGLQLKMRLRSYFLSYWNILDLTRILFLYAYPILVFSNSGNRLAEDTLLAVANAMCWIRLIGFVRVFDQTRYMIRMCAEVVKEMGPFMLIFITAIAGLVLSYYAESSSVYTFKELVVNIYSLSYGQFNIDGDTDLQKFVFVVASVILTLILLNLIIALMGDVFQQVKSAIDIADRREMASIILEVDSIMWLRRFKKKVVRKYIQQCSIAESRRLKNESQQEMEEILQVLASVEQRSKVTDKTLKDVFGTFSKIQLLDKTNGDEKVIELLSEIKAEIKDTKKEIRLEMMKTKLDIAEIRKEVGKIKPIK</sequence>
<feature type="coiled-coil region" evidence="8">
    <location>
        <begin position="1103"/>
        <end position="1130"/>
    </location>
</feature>
<feature type="repeat" description="WD" evidence="7">
    <location>
        <begin position="121"/>
        <end position="162"/>
    </location>
</feature>
<evidence type="ECO:0000256" key="1">
    <source>
        <dbReference type="ARBA" id="ARBA00004141"/>
    </source>
</evidence>
<feature type="domain" description="Ion transport" evidence="10">
    <location>
        <begin position="863"/>
        <end position="1063"/>
    </location>
</feature>
<organism evidence="11 12">
    <name type="scientific">Stentor coeruleus</name>
    <dbReference type="NCBI Taxonomy" id="5963"/>
    <lineage>
        <taxon>Eukaryota</taxon>
        <taxon>Sar</taxon>
        <taxon>Alveolata</taxon>
        <taxon>Ciliophora</taxon>
        <taxon>Postciliodesmatophora</taxon>
        <taxon>Heterotrichea</taxon>
        <taxon>Heterotrichida</taxon>
        <taxon>Stentoridae</taxon>
        <taxon>Stentor</taxon>
    </lineage>
</organism>
<evidence type="ECO:0000313" key="11">
    <source>
        <dbReference type="EMBL" id="OMJ85820.1"/>
    </source>
</evidence>
<feature type="transmembrane region" description="Helical" evidence="9">
    <location>
        <begin position="982"/>
        <end position="999"/>
    </location>
</feature>
<name>A0A1R2CA28_9CILI</name>
<dbReference type="PRINTS" id="PR00320">
    <property type="entry name" value="GPROTEINBRPT"/>
</dbReference>
<evidence type="ECO:0000313" key="12">
    <source>
        <dbReference type="Proteomes" id="UP000187209"/>
    </source>
</evidence>
<dbReference type="GO" id="GO:0005216">
    <property type="term" value="F:monoatomic ion channel activity"/>
    <property type="evidence" value="ECO:0007669"/>
    <property type="project" value="InterPro"/>
</dbReference>
<evidence type="ECO:0000256" key="6">
    <source>
        <dbReference type="ARBA" id="ARBA00023136"/>
    </source>
</evidence>
<comment type="subcellular location">
    <subcellularLocation>
        <location evidence="1">Membrane</location>
        <topology evidence="1">Multi-pass membrane protein</topology>
    </subcellularLocation>
</comment>
<feature type="repeat" description="WD" evidence="7">
    <location>
        <begin position="456"/>
        <end position="496"/>
    </location>
</feature>
<feature type="repeat" description="WD" evidence="7">
    <location>
        <begin position="172"/>
        <end position="204"/>
    </location>
</feature>
<evidence type="ECO:0000259" key="10">
    <source>
        <dbReference type="Pfam" id="PF00520"/>
    </source>
</evidence>
<dbReference type="Gene3D" id="2.130.10.10">
    <property type="entry name" value="YVTN repeat-like/Quinoprotein amine dehydrogenase"/>
    <property type="match status" value="4"/>
</dbReference>
<evidence type="ECO:0000256" key="4">
    <source>
        <dbReference type="ARBA" id="ARBA00022737"/>
    </source>
</evidence>
<dbReference type="EMBL" id="MPUH01000225">
    <property type="protein sequence ID" value="OMJ85820.1"/>
    <property type="molecule type" value="Genomic_DNA"/>
</dbReference>
<feature type="repeat" description="WD" evidence="7">
    <location>
        <begin position="79"/>
        <end position="120"/>
    </location>
</feature>
<dbReference type="PANTHER" id="PTHR19848">
    <property type="entry name" value="WD40 REPEAT PROTEIN"/>
    <property type="match status" value="1"/>
</dbReference>
<dbReference type="PROSITE" id="PS50294">
    <property type="entry name" value="WD_REPEATS_REGION"/>
    <property type="match status" value="8"/>
</dbReference>
<feature type="repeat" description="WD" evidence="7">
    <location>
        <begin position="414"/>
        <end position="455"/>
    </location>
</feature>
<accession>A0A1R2CA28</accession>
<keyword evidence="12" id="KW-1185">Reference proteome</keyword>
<evidence type="ECO:0000256" key="9">
    <source>
        <dbReference type="SAM" id="Phobius"/>
    </source>
</evidence>
<feature type="transmembrane region" description="Helical" evidence="9">
    <location>
        <begin position="910"/>
        <end position="931"/>
    </location>
</feature>
<dbReference type="Pfam" id="PF00520">
    <property type="entry name" value="Ion_trans"/>
    <property type="match status" value="1"/>
</dbReference>
<evidence type="ECO:0000256" key="3">
    <source>
        <dbReference type="ARBA" id="ARBA00022692"/>
    </source>
</evidence>
<gene>
    <name evidence="11" type="ORF">SteCoe_12817</name>
</gene>
<dbReference type="PANTHER" id="PTHR19848:SF8">
    <property type="entry name" value="F-BOX AND WD REPEAT DOMAIN CONTAINING 7"/>
    <property type="match status" value="1"/>
</dbReference>
<dbReference type="PROSITE" id="PS00678">
    <property type="entry name" value="WD_REPEATS_1"/>
    <property type="match status" value="4"/>
</dbReference>
<feature type="transmembrane region" description="Helical" evidence="9">
    <location>
        <begin position="1033"/>
        <end position="1053"/>
    </location>
</feature>
<keyword evidence="6 9" id="KW-0472">Membrane</keyword>
<dbReference type="Pfam" id="PF00400">
    <property type="entry name" value="WD40"/>
    <property type="match status" value="10"/>
</dbReference>
<keyword evidence="8" id="KW-0175">Coiled coil</keyword>
<dbReference type="PROSITE" id="PS50082">
    <property type="entry name" value="WD_REPEATS_2"/>
    <property type="match status" value="9"/>
</dbReference>
<keyword evidence="5 9" id="KW-1133">Transmembrane helix</keyword>
<dbReference type="InterPro" id="IPR015943">
    <property type="entry name" value="WD40/YVTN_repeat-like_dom_sf"/>
</dbReference>
<evidence type="ECO:0000256" key="8">
    <source>
        <dbReference type="SAM" id="Coils"/>
    </source>
</evidence>
<dbReference type="AlphaFoldDB" id="A0A1R2CA28"/>
<dbReference type="InterPro" id="IPR005821">
    <property type="entry name" value="Ion_trans_dom"/>
</dbReference>
<proteinExistence type="predicted"/>
<feature type="repeat" description="WD" evidence="7">
    <location>
        <begin position="497"/>
        <end position="531"/>
    </location>
</feature>
<dbReference type="InterPro" id="IPR036322">
    <property type="entry name" value="WD40_repeat_dom_sf"/>
</dbReference>
<dbReference type="SMART" id="SM00320">
    <property type="entry name" value="WD40"/>
    <property type="match status" value="14"/>
</dbReference>
<comment type="caution">
    <text evidence="11">The sequence shown here is derived from an EMBL/GenBank/DDBJ whole genome shotgun (WGS) entry which is preliminary data.</text>
</comment>
<keyword evidence="3 9" id="KW-0812">Transmembrane</keyword>
<dbReference type="InterPro" id="IPR001680">
    <property type="entry name" value="WD40_rpt"/>
</dbReference>
<dbReference type="CDD" id="cd00200">
    <property type="entry name" value="WD40"/>
    <property type="match status" value="2"/>
</dbReference>
<dbReference type="GO" id="GO:0016020">
    <property type="term" value="C:membrane"/>
    <property type="evidence" value="ECO:0007669"/>
    <property type="project" value="UniProtKB-SubCell"/>
</dbReference>
<evidence type="ECO:0000256" key="5">
    <source>
        <dbReference type="ARBA" id="ARBA00022989"/>
    </source>
</evidence>
<dbReference type="InterPro" id="IPR020472">
    <property type="entry name" value="WD40_PAC1"/>
</dbReference>
<protein>
    <recommendedName>
        <fullName evidence="10">Ion transport domain-containing protein</fullName>
    </recommendedName>
</protein>
<feature type="repeat" description="WD" evidence="7">
    <location>
        <begin position="331"/>
        <end position="372"/>
    </location>
</feature>
<keyword evidence="4" id="KW-0677">Repeat</keyword>
<keyword evidence="2 7" id="KW-0853">WD repeat</keyword>
<feature type="transmembrane region" description="Helical" evidence="9">
    <location>
        <begin position="881"/>
        <end position="898"/>
    </location>
</feature>
<dbReference type="Proteomes" id="UP000187209">
    <property type="component" value="Unassembled WGS sequence"/>
</dbReference>
<dbReference type="SUPFAM" id="SSF50978">
    <property type="entry name" value="WD40 repeat-like"/>
    <property type="match status" value="2"/>
</dbReference>
<reference evidence="11 12" key="1">
    <citation type="submission" date="2016-11" db="EMBL/GenBank/DDBJ databases">
        <title>The macronuclear genome of Stentor coeruleus: a giant cell with tiny introns.</title>
        <authorList>
            <person name="Slabodnick M."/>
            <person name="Ruby J.G."/>
            <person name="Reiff S.B."/>
            <person name="Swart E.C."/>
            <person name="Gosai S."/>
            <person name="Prabakaran S."/>
            <person name="Witkowska E."/>
            <person name="Larue G.E."/>
            <person name="Fisher S."/>
            <person name="Freeman R.M."/>
            <person name="Gunawardena J."/>
            <person name="Chu W."/>
            <person name="Stover N.A."/>
            <person name="Gregory B.D."/>
            <person name="Nowacki M."/>
            <person name="Derisi J."/>
            <person name="Roy S.W."/>
            <person name="Marshall W.F."/>
            <person name="Sood P."/>
        </authorList>
    </citation>
    <scope>NUCLEOTIDE SEQUENCE [LARGE SCALE GENOMIC DNA]</scope>
    <source>
        <strain evidence="11">WM001</strain>
    </source>
</reference>
<evidence type="ECO:0000256" key="7">
    <source>
        <dbReference type="PROSITE-ProRule" id="PRU00221"/>
    </source>
</evidence>
<evidence type="ECO:0000256" key="2">
    <source>
        <dbReference type="ARBA" id="ARBA00022574"/>
    </source>
</evidence>
<feature type="repeat" description="WD" evidence="7">
    <location>
        <begin position="205"/>
        <end position="246"/>
    </location>
</feature>
<feature type="coiled-coil region" evidence="8">
    <location>
        <begin position="1164"/>
        <end position="1195"/>
    </location>
</feature>
<feature type="repeat" description="WD" evidence="7">
    <location>
        <begin position="373"/>
        <end position="413"/>
    </location>
</feature>
<feature type="transmembrane region" description="Helical" evidence="9">
    <location>
        <begin position="943"/>
        <end position="962"/>
    </location>
</feature>
<dbReference type="InterPro" id="IPR019775">
    <property type="entry name" value="WD40_repeat_CS"/>
</dbReference>